<keyword evidence="2" id="KW-1185">Reference proteome</keyword>
<sequence>CQILTDSNQNQSRDPSAKKLVTKLRTVLRNNVPSHLLIYIQNDITTAVIQDVPVDVFIDSGSTISLIRESVANHLQCTQTPSFRVLRGIVDFHVVPDGCMSTPVIIIGTDVLNRDGVIYTYPNVRRAITKAN</sequence>
<name>A0A0L7LQ93_OPEBR</name>
<feature type="non-terminal residue" evidence="1">
    <location>
        <position position="132"/>
    </location>
</feature>
<gene>
    <name evidence="1" type="ORF">OBRU01_03770</name>
</gene>
<evidence type="ECO:0000313" key="2">
    <source>
        <dbReference type="Proteomes" id="UP000037510"/>
    </source>
</evidence>
<dbReference type="Gene3D" id="2.40.70.10">
    <property type="entry name" value="Acid Proteases"/>
    <property type="match status" value="1"/>
</dbReference>
<dbReference type="AlphaFoldDB" id="A0A0L7LQ93"/>
<protein>
    <submittedName>
        <fullName evidence="1">Polyprotein</fullName>
    </submittedName>
</protein>
<evidence type="ECO:0000313" key="1">
    <source>
        <dbReference type="EMBL" id="KOB77615.1"/>
    </source>
</evidence>
<feature type="non-terminal residue" evidence="1">
    <location>
        <position position="1"/>
    </location>
</feature>
<dbReference type="InterPro" id="IPR021109">
    <property type="entry name" value="Peptidase_aspartic_dom_sf"/>
</dbReference>
<proteinExistence type="predicted"/>
<reference evidence="1 2" key="1">
    <citation type="journal article" date="2015" name="Genome Biol. Evol.">
        <title>The genome of winter moth (Operophtera brumata) provides a genomic perspective on sexual dimorphism and phenology.</title>
        <authorList>
            <person name="Derks M.F."/>
            <person name="Smit S."/>
            <person name="Salis L."/>
            <person name="Schijlen E."/>
            <person name="Bossers A."/>
            <person name="Mateman C."/>
            <person name="Pijl A.S."/>
            <person name="de Ridder D."/>
            <person name="Groenen M.A."/>
            <person name="Visser M.E."/>
            <person name="Megens H.J."/>
        </authorList>
    </citation>
    <scope>NUCLEOTIDE SEQUENCE [LARGE SCALE GENOMIC DNA]</scope>
    <source>
        <strain evidence="1">WM2013NL</strain>
        <tissue evidence="1">Head and thorax</tissue>
    </source>
</reference>
<accession>A0A0L7LQ93</accession>
<dbReference type="Proteomes" id="UP000037510">
    <property type="component" value="Unassembled WGS sequence"/>
</dbReference>
<comment type="caution">
    <text evidence="1">The sequence shown here is derived from an EMBL/GenBank/DDBJ whole genome shotgun (WGS) entry which is preliminary data.</text>
</comment>
<organism evidence="1 2">
    <name type="scientific">Operophtera brumata</name>
    <name type="common">Winter moth</name>
    <name type="synonym">Phalaena brumata</name>
    <dbReference type="NCBI Taxonomy" id="104452"/>
    <lineage>
        <taxon>Eukaryota</taxon>
        <taxon>Metazoa</taxon>
        <taxon>Ecdysozoa</taxon>
        <taxon>Arthropoda</taxon>
        <taxon>Hexapoda</taxon>
        <taxon>Insecta</taxon>
        <taxon>Pterygota</taxon>
        <taxon>Neoptera</taxon>
        <taxon>Endopterygota</taxon>
        <taxon>Lepidoptera</taxon>
        <taxon>Glossata</taxon>
        <taxon>Ditrysia</taxon>
        <taxon>Geometroidea</taxon>
        <taxon>Geometridae</taxon>
        <taxon>Larentiinae</taxon>
        <taxon>Operophtera</taxon>
    </lineage>
</organism>
<dbReference type="SUPFAM" id="SSF50630">
    <property type="entry name" value="Acid proteases"/>
    <property type="match status" value="1"/>
</dbReference>
<dbReference type="EMBL" id="JTDY01000343">
    <property type="protein sequence ID" value="KOB77615.1"/>
    <property type="molecule type" value="Genomic_DNA"/>
</dbReference>